<feature type="transmembrane region" description="Helical" evidence="2">
    <location>
        <begin position="110"/>
        <end position="128"/>
    </location>
</feature>
<proteinExistence type="predicted"/>
<keyword evidence="2" id="KW-0812">Transmembrane</keyword>
<keyword evidence="2" id="KW-0472">Membrane</keyword>
<evidence type="ECO:0000256" key="1">
    <source>
        <dbReference type="SAM" id="MobiDB-lite"/>
    </source>
</evidence>
<gene>
    <name evidence="3" type="ORF">EV378_3649</name>
</gene>
<sequence length="318" mass="33312">MEPQERPDPPSNLPAVPGRGPDAGPPGPDPWASGRRRDPGQGGVPSWARRFRPRSLKAAVGLGLLGAAVLLYPFAAASSQDDNYAWWLPLGLGVGVLALITLFRLDRVMFGWAPHVGGVVLVGTLVWQTSLNPWAWGLAAGVGVALAGLLLLPRWQVLAVGAVLLVVAGIGYQFRSAELTEQRAQLDTQAGEQMRTVLGVTRPQLAVVSLDNGVLDNDQERICRILQDPAVDQLRAATGGADCADAVARLHGRAAGVGIAATQPDRQADPTVAPGQTTTVDACSTLWAASAGPGLGRVQLVRTDAPQQRFQVTGFAAC</sequence>
<dbReference type="Proteomes" id="UP000295560">
    <property type="component" value="Unassembled WGS sequence"/>
</dbReference>
<evidence type="ECO:0000313" key="3">
    <source>
        <dbReference type="EMBL" id="TCK27770.1"/>
    </source>
</evidence>
<feature type="region of interest" description="Disordered" evidence="1">
    <location>
        <begin position="1"/>
        <end position="47"/>
    </location>
</feature>
<reference evidence="3 4" key="1">
    <citation type="submission" date="2019-03" db="EMBL/GenBank/DDBJ databases">
        <title>Sequencing the genomes of 1000 actinobacteria strains.</title>
        <authorList>
            <person name="Klenk H.-P."/>
        </authorList>
    </citation>
    <scope>NUCLEOTIDE SEQUENCE [LARGE SCALE GENOMIC DNA]</scope>
    <source>
        <strain evidence="3 4">DSM 44969</strain>
    </source>
</reference>
<name>A0A4R1I365_PSEEN</name>
<feature type="transmembrane region" description="Helical" evidence="2">
    <location>
        <begin position="157"/>
        <end position="174"/>
    </location>
</feature>
<protein>
    <submittedName>
        <fullName evidence="3">Uncharacterized protein</fullName>
    </submittedName>
</protein>
<dbReference type="AlphaFoldDB" id="A0A4R1I365"/>
<keyword evidence="2" id="KW-1133">Transmembrane helix</keyword>
<dbReference type="EMBL" id="SMFZ01000001">
    <property type="protein sequence ID" value="TCK27770.1"/>
    <property type="molecule type" value="Genomic_DNA"/>
</dbReference>
<keyword evidence="4" id="KW-1185">Reference proteome</keyword>
<feature type="transmembrane region" description="Helical" evidence="2">
    <location>
        <begin position="134"/>
        <end position="152"/>
    </location>
</feature>
<evidence type="ECO:0000256" key="2">
    <source>
        <dbReference type="SAM" id="Phobius"/>
    </source>
</evidence>
<accession>A0A4R1I365</accession>
<feature type="transmembrane region" description="Helical" evidence="2">
    <location>
        <begin position="58"/>
        <end position="78"/>
    </location>
</feature>
<feature type="transmembrane region" description="Helical" evidence="2">
    <location>
        <begin position="84"/>
        <end position="103"/>
    </location>
</feature>
<evidence type="ECO:0000313" key="4">
    <source>
        <dbReference type="Proteomes" id="UP000295560"/>
    </source>
</evidence>
<dbReference type="RefSeq" id="WP_132426947.1">
    <property type="nucleotide sequence ID" value="NZ_SMFZ01000001.1"/>
</dbReference>
<comment type="caution">
    <text evidence="3">The sequence shown here is derived from an EMBL/GenBank/DDBJ whole genome shotgun (WGS) entry which is preliminary data.</text>
</comment>
<organism evidence="3 4">
    <name type="scientific">Pseudonocardia endophytica</name>
    <dbReference type="NCBI Taxonomy" id="401976"/>
    <lineage>
        <taxon>Bacteria</taxon>
        <taxon>Bacillati</taxon>
        <taxon>Actinomycetota</taxon>
        <taxon>Actinomycetes</taxon>
        <taxon>Pseudonocardiales</taxon>
        <taxon>Pseudonocardiaceae</taxon>
        <taxon>Pseudonocardia</taxon>
    </lineage>
</organism>
<dbReference type="OrthoDB" id="3579684at2"/>